<name>A0AAW0LD96_QUESU</name>
<protein>
    <submittedName>
        <fullName evidence="1">Uncharacterized protein</fullName>
    </submittedName>
</protein>
<sequence>MTEPLLSTKTNPTSLLSTFLTKRRTSTLSQTQIRAISQKASQRFQSPTQRLYQSILYRGTEGENLGVEAARAGDFLKLSSLFVKIQRWVLVRMSLNCKLPSLNGRLPNCSKLKKAKERLHGSNSVRKWRRKLLFFFCLLVFVVLK</sequence>
<organism evidence="1 2">
    <name type="scientific">Quercus suber</name>
    <name type="common">Cork oak</name>
    <dbReference type="NCBI Taxonomy" id="58331"/>
    <lineage>
        <taxon>Eukaryota</taxon>
        <taxon>Viridiplantae</taxon>
        <taxon>Streptophyta</taxon>
        <taxon>Embryophyta</taxon>
        <taxon>Tracheophyta</taxon>
        <taxon>Spermatophyta</taxon>
        <taxon>Magnoliopsida</taxon>
        <taxon>eudicotyledons</taxon>
        <taxon>Gunneridae</taxon>
        <taxon>Pentapetalae</taxon>
        <taxon>rosids</taxon>
        <taxon>fabids</taxon>
        <taxon>Fagales</taxon>
        <taxon>Fagaceae</taxon>
        <taxon>Quercus</taxon>
    </lineage>
</organism>
<evidence type="ECO:0000313" key="1">
    <source>
        <dbReference type="EMBL" id="KAK7848353.1"/>
    </source>
</evidence>
<evidence type="ECO:0000313" key="2">
    <source>
        <dbReference type="Proteomes" id="UP000237347"/>
    </source>
</evidence>
<dbReference type="EMBL" id="PKMF04000128">
    <property type="protein sequence ID" value="KAK7848353.1"/>
    <property type="molecule type" value="Genomic_DNA"/>
</dbReference>
<comment type="caution">
    <text evidence="1">The sequence shown here is derived from an EMBL/GenBank/DDBJ whole genome shotgun (WGS) entry which is preliminary data.</text>
</comment>
<gene>
    <name evidence="1" type="ORF">CFP56_005154</name>
</gene>
<proteinExistence type="predicted"/>
<dbReference type="Proteomes" id="UP000237347">
    <property type="component" value="Unassembled WGS sequence"/>
</dbReference>
<dbReference type="AlphaFoldDB" id="A0AAW0LD96"/>
<keyword evidence="2" id="KW-1185">Reference proteome</keyword>
<reference evidence="1 2" key="1">
    <citation type="journal article" date="2018" name="Sci. Data">
        <title>The draft genome sequence of cork oak.</title>
        <authorList>
            <person name="Ramos A.M."/>
            <person name="Usie A."/>
            <person name="Barbosa P."/>
            <person name="Barros P.M."/>
            <person name="Capote T."/>
            <person name="Chaves I."/>
            <person name="Simoes F."/>
            <person name="Abreu I."/>
            <person name="Carrasquinho I."/>
            <person name="Faro C."/>
            <person name="Guimaraes J.B."/>
            <person name="Mendonca D."/>
            <person name="Nobrega F."/>
            <person name="Rodrigues L."/>
            <person name="Saibo N.J.M."/>
            <person name="Varela M.C."/>
            <person name="Egas C."/>
            <person name="Matos J."/>
            <person name="Miguel C.M."/>
            <person name="Oliveira M.M."/>
            <person name="Ricardo C.P."/>
            <person name="Goncalves S."/>
        </authorList>
    </citation>
    <scope>NUCLEOTIDE SEQUENCE [LARGE SCALE GENOMIC DNA]</scope>
    <source>
        <strain evidence="2">cv. HL8</strain>
    </source>
</reference>
<accession>A0AAW0LD96</accession>